<feature type="domain" description="Glutamine amidotransferase" evidence="1">
    <location>
        <begin position="49"/>
        <end position="219"/>
    </location>
</feature>
<dbReference type="InterPro" id="IPR044992">
    <property type="entry name" value="ChyE-like"/>
</dbReference>
<evidence type="ECO:0000313" key="3">
    <source>
        <dbReference type="Proteomes" id="UP000242877"/>
    </source>
</evidence>
<keyword evidence="3" id="KW-1185">Reference proteome</keyword>
<organism evidence="2 3">
    <name type="scientific">Ascosphaera apis ARSEF 7405</name>
    <dbReference type="NCBI Taxonomy" id="392613"/>
    <lineage>
        <taxon>Eukaryota</taxon>
        <taxon>Fungi</taxon>
        <taxon>Dikarya</taxon>
        <taxon>Ascomycota</taxon>
        <taxon>Pezizomycotina</taxon>
        <taxon>Eurotiomycetes</taxon>
        <taxon>Eurotiomycetidae</taxon>
        <taxon>Onygenales</taxon>
        <taxon>Ascosphaeraceae</taxon>
        <taxon>Ascosphaera</taxon>
    </lineage>
</organism>
<dbReference type="Gene3D" id="3.40.50.880">
    <property type="match status" value="1"/>
</dbReference>
<evidence type="ECO:0000259" key="1">
    <source>
        <dbReference type="Pfam" id="PF00117"/>
    </source>
</evidence>
<dbReference type="CDD" id="cd01741">
    <property type="entry name" value="GATase1_1"/>
    <property type="match status" value="1"/>
</dbReference>
<comment type="caution">
    <text evidence="2">The sequence shown here is derived from an EMBL/GenBank/DDBJ whole genome shotgun (WGS) entry which is preliminary data.</text>
</comment>
<evidence type="ECO:0000313" key="2">
    <source>
        <dbReference type="EMBL" id="KZZ90004.1"/>
    </source>
</evidence>
<dbReference type="EMBL" id="AZGZ01000018">
    <property type="protein sequence ID" value="KZZ90004.1"/>
    <property type="molecule type" value="Genomic_DNA"/>
</dbReference>
<dbReference type="AlphaFoldDB" id="A0A167XF03"/>
<dbReference type="Pfam" id="PF00117">
    <property type="entry name" value="GATase"/>
    <property type="match status" value="1"/>
</dbReference>
<proteinExistence type="predicted"/>
<dbReference type="GO" id="GO:0005829">
    <property type="term" value="C:cytosol"/>
    <property type="evidence" value="ECO:0007669"/>
    <property type="project" value="TreeGrafter"/>
</dbReference>
<dbReference type="SUPFAM" id="SSF52317">
    <property type="entry name" value="Class I glutamine amidotransferase-like"/>
    <property type="match status" value="1"/>
</dbReference>
<gene>
    <name evidence="2" type="ORF">AAP_03954</name>
</gene>
<dbReference type="InterPro" id="IPR029062">
    <property type="entry name" value="Class_I_gatase-like"/>
</dbReference>
<dbReference type="PROSITE" id="PS51273">
    <property type="entry name" value="GATASE_TYPE_1"/>
    <property type="match status" value="1"/>
</dbReference>
<dbReference type="InterPro" id="IPR017926">
    <property type="entry name" value="GATASE"/>
</dbReference>
<dbReference type="OrthoDB" id="92161at2759"/>
<dbReference type="PANTHER" id="PTHR42695:SF5">
    <property type="entry name" value="GLUTAMINE AMIDOTRANSFERASE YLR126C-RELATED"/>
    <property type="match status" value="1"/>
</dbReference>
<dbReference type="PANTHER" id="PTHR42695">
    <property type="entry name" value="GLUTAMINE AMIDOTRANSFERASE YLR126C-RELATED"/>
    <property type="match status" value="1"/>
</dbReference>
<protein>
    <submittedName>
        <fullName evidence="2">GMP synthase</fullName>
    </submittedName>
</protein>
<dbReference type="Proteomes" id="UP000242877">
    <property type="component" value="Unassembled WGS sequence"/>
</dbReference>
<reference evidence="2 3" key="1">
    <citation type="journal article" date="2016" name="Genome Biol. Evol.">
        <title>Divergent and convergent evolution of fungal pathogenicity.</title>
        <authorList>
            <person name="Shang Y."/>
            <person name="Xiao G."/>
            <person name="Zheng P."/>
            <person name="Cen K."/>
            <person name="Zhan S."/>
            <person name="Wang C."/>
        </authorList>
    </citation>
    <scope>NUCLEOTIDE SEQUENCE [LARGE SCALE GENOMIC DNA]</scope>
    <source>
        <strain evidence="2 3">ARSEF 7405</strain>
    </source>
</reference>
<dbReference type="VEuPathDB" id="FungiDB:AAP_03954"/>
<name>A0A167XF03_9EURO</name>
<accession>A0A167XF03</accession>
<sequence length="267" mass="29232">MSSSSTPLRVAILECDTPVPPVLEKVGTYGDIFTALLKNAAAAVEEDVKKEGKSEQIAVQTSTYDVVRDPDTYPKLDDIDAVLITGSKHDSYRDFPWIVKLVDFTTEILKQDRVKLVGICFGHQIIGRALGVKVGPNEKGWEVAVTNFDLSEEGKKLFGLEKMRLQFLHRDIVHALPPSPSPLNPNASIGCIGGNSICENMGMYSPGHFITFQGHPEFTGLIISEIIKIRQAGGVFTDDMAQDFMSRAGIDHDGLLASKTIVKFLRG</sequence>
<dbReference type="GO" id="GO:0005634">
    <property type="term" value="C:nucleus"/>
    <property type="evidence" value="ECO:0007669"/>
    <property type="project" value="TreeGrafter"/>
</dbReference>